<comment type="caution">
    <text evidence="4">The sequence shown here is derived from an EMBL/GenBank/DDBJ whole genome shotgun (WGS) entry which is preliminary data.</text>
</comment>
<dbReference type="CDD" id="cd09281">
    <property type="entry name" value="UPF0066"/>
    <property type="match status" value="1"/>
</dbReference>
<keyword evidence="4" id="KW-0489">Methyltransferase</keyword>
<keyword evidence="1" id="KW-0949">S-adenosyl-L-methionine</keyword>
<feature type="domain" description="TsaA-like" evidence="3">
    <location>
        <begin position="4"/>
        <end position="134"/>
    </location>
</feature>
<evidence type="ECO:0000259" key="3">
    <source>
        <dbReference type="PROSITE" id="PS51668"/>
    </source>
</evidence>
<dbReference type="GO" id="GO:0008168">
    <property type="term" value="F:methyltransferase activity"/>
    <property type="evidence" value="ECO:0007669"/>
    <property type="project" value="UniProtKB-KW"/>
</dbReference>
<dbReference type="InterPro" id="IPR036413">
    <property type="entry name" value="YaeB-like_sf"/>
</dbReference>
<dbReference type="InterPro" id="IPR023370">
    <property type="entry name" value="TrmO-like_N"/>
</dbReference>
<dbReference type="SUPFAM" id="SSF118196">
    <property type="entry name" value="YaeB-like"/>
    <property type="match status" value="1"/>
</dbReference>
<dbReference type="PANTHER" id="PTHR12818">
    <property type="entry name" value="TRNA (ADENINE(37)-N6)-METHYLTRANSFERASE"/>
    <property type="match status" value="1"/>
</dbReference>
<dbReference type="Proteomes" id="UP000245934">
    <property type="component" value="Unassembled WGS sequence"/>
</dbReference>
<keyword evidence="5" id="KW-1185">Reference proteome</keyword>
<evidence type="ECO:0000256" key="1">
    <source>
        <dbReference type="ARBA" id="ARBA00022691"/>
    </source>
</evidence>
<accession>A0A2V2MWF1</accession>
<dbReference type="NCBIfam" id="TIGR00104">
    <property type="entry name" value="tRNA_TsaA"/>
    <property type="match status" value="1"/>
</dbReference>
<dbReference type="Gene3D" id="2.40.30.70">
    <property type="entry name" value="YaeB-like"/>
    <property type="match status" value="1"/>
</dbReference>
<evidence type="ECO:0000256" key="2">
    <source>
        <dbReference type="ARBA" id="ARBA00033753"/>
    </source>
</evidence>
<proteinExistence type="inferred from homology"/>
<sequence length="143" mass="16158">MIDLTPIGIIHSPFTGHGQAPRQGRSSNEKMKIEIYPEYQQGIGTMSGISHIWVLYWMDRADRNTLFAKRPEWTEKKPVFTTRSPSRPNPIALSIGKIEDISDGIITVTGLEALDNSLVIDIKPYVVEIDCIFDALNPFEKKE</sequence>
<name>A0A2V2MWF1_9EURY</name>
<organism evidence="4 5">
    <name type="scientific">Methanospirillum stamsii</name>
    <dbReference type="NCBI Taxonomy" id="1277351"/>
    <lineage>
        <taxon>Archaea</taxon>
        <taxon>Methanobacteriati</taxon>
        <taxon>Methanobacteriota</taxon>
        <taxon>Stenosarchaea group</taxon>
        <taxon>Methanomicrobia</taxon>
        <taxon>Methanomicrobiales</taxon>
        <taxon>Methanospirillaceae</taxon>
        <taxon>Methanospirillum</taxon>
    </lineage>
</organism>
<comment type="similarity">
    <text evidence="2">Belongs to the tRNA methyltransferase O family.</text>
</comment>
<dbReference type="GO" id="GO:0032259">
    <property type="term" value="P:methylation"/>
    <property type="evidence" value="ECO:0007669"/>
    <property type="project" value="UniProtKB-KW"/>
</dbReference>
<dbReference type="PANTHER" id="PTHR12818:SF0">
    <property type="entry name" value="TRNA (ADENINE(37)-N6)-METHYLTRANSFERASE"/>
    <property type="match status" value="1"/>
</dbReference>
<dbReference type="InterPro" id="IPR036414">
    <property type="entry name" value="YaeB_N_sf"/>
</dbReference>
<reference evidence="4 5" key="1">
    <citation type="submission" date="2018-05" db="EMBL/GenBank/DDBJ databases">
        <title>Draft genome of Methanospirillum stamsii Pt1.</title>
        <authorList>
            <person name="Dueholm M.S."/>
            <person name="Nielsen P.H."/>
            <person name="Bakmann L.F."/>
            <person name="Otzen D.E."/>
        </authorList>
    </citation>
    <scope>NUCLEOTIDE SEQUENCE [LARGE SCALE GENOMIC DNA]</scope>
    <source>
        <strain evidence="4 5">Pt1</strain>
    </source>
</reference>
<evidence type="ECO:0000313" key="5">
    <source>
        <dbReference type="Proteomes" id="UP000245934"/>
    </source>
</evidence>
<dbReference type="GeneID" id="97608538"/>
<keyword evidence="4" id="KW-0808">Transferase</keyword>
<dbReference type="RefSeq" id="WP_109941405.1">
    <property type="nucleotide sequence ID" value="NZ_CP176366.1"/>
</dbReference>
<evidence type="ECO:0000313" key="4">
    <source>
        <dbReference type="EMBL" id="PWR72494.1"/>
    </source>
</evidence>
<dbReference type="EMBL" id="QGMZ01000026">
    <property type="protein sequence ID" value="PWR72494.1"/>
    <property type="molecule type" value="Genomic_DNA"/>
</dbReference>
<dbReference type="InterPro" id="IPR040372">
    <property type="entry name" value="YaeB-like"/>
</dbReference>
<dbReference type="OrthoDB" id="40408at2157"/>
<gene>
    <name evidence="4" type="primary">tsaA</name>
    <name evidence="4" type="ORF">DLD82_12220</name>
</gene>
<dbReference type="Pfam" id="PF01980">
    <property type="entry name" value="TrmO_N"/>
    <property type="match status" value="1"/>
</dbReference>
<dbReference type="AlphaFoldDB" id="A0A2V2MWF1"/>
<dbReference type="PROSITE" id="PS51668">
    <property type="entry name" value="TSAA_2"/>
    <property type="match status" value="1"/>
</dbReference>
<protein>
    <submittedName>
        <fullName evidence="4">tRNA (N6-threonylcarbamoyladenosine(37)-N6)-methyltransferase TrmO</fullName>
    </submittedName>
</protein>